<gene>
    <name evidence="2" type="ORF">TMSB3V08_LOCUS2329</name>
</gene>
<reference evidence="2" key="1">
    <citation type="submission" date="2020-11" db="EMBL/GenBank/DDBJ databases">
        <authorList>
            <person name="Tran Van P."/>
        </authorList>
    </citation>
    <scope>NUCLEOTIDE SEQUENCE</scope>
</reference>
<organism evidence="2">
    <name type="scientific">Timema monikensis</name>
    <dbReference type="NCBI Taxonomy" id="170555"/>
    <lineage>
        <taxon>Eukaryota</taxon>
        <taxon>Metazoa</taxon>
        <taxon>Ecdysozoa</taxon>
        <taxon>Arthropoda</taxon>
        <taxon>Hexapoda</taxon>
        <taxon>Insecta</taxon>
        <taxon>Pterygota</taxon>
        <taxon>Neoptera</taxon>
        <taxon>Polyneoptera</taxon>
        <taxon>Phasmatodea</taxon>
        <taxon>Timematodea</taxon>
        <taxon>Timematoidea</taxon>
        <taxon>Timematidae</taxon>
        <taxon>Timema</taxon>
    </lineage>
</organism>
<dbReference type="EMBL" id="OB792945">
    <property type="protein sequence ID" value="CAD7425419.1"/>
    <property type="molecule type" value="Genomic_DNA"/>
</dbReference>
<evidence type="ECO:0000256" key="1">
    <source>
        <dbReference type="SAM" id="MobiDB-lite"/>
    </source>
</evidence>
<proteinExistence type="predicted"/>
<protein>
    <submittedName>
        <fullName evidence="2">Uncharacterized protein</fullName>
    </submittedName>
</protein>
<feature type="compositionally biased region" description="Polar residues" evidence="1">
    <location>
        <begin position="79"/>
        <end position="90"/>
    </location>
</feature>
<name>A0A7R9HK66_9NEOP</name>
<dbReference type="AlphaFoldDB" id="A0A7R9HK66"/>
<accession>A0A7R9HK66</accession>
<feature type="region of interest" description="Disordered" evidence="1">
    <location>
        <begin position="75"/>
        <end position="98"/>
    </location>
</feature>
<evidence type="ECO:0000313" key="2">
    <source>
        <dbReference type="EMBL" id="CAD7425419.1"/>
    </source>
</evidence>
<sequence length="98" mass="11111">MRPPKQRDVCSQYTRHARIYTSPLPTLAINERAHTQTEHERMQPKAAIDAYCMRDGGLGQLSTLPLDAMQPGIARTRSSRLPHTDSSTIDSRLHRCQL</sequence>